<keyword evidence="1" id="KW-0472">Membrane</keyword>
<dbReference type="Pfam" id="PF10734">
    <property type="entry name" value="DUF2523"/>
    <property type="match status" value="1"/>
</dbReference>
<feature type="transmembrane region" description="Helical" evidence="1">
    <location>
        <begin position="12"/>
        <end position="33"/>
    </location>
</feature>
<dbReference type="EMBL" id="AM743169">
    <property type="protein sequence ID" value="CAQ45886.1"/>
    <property type="molecule type" value="Genomic_DNA"/>
</dbReference>
<keyword evidence="3" id="KW-1185">Reference proteome</keyword>
<gene>
    <name evidence="2" type="ordered locus">Smlt2398</name>
</gene>
<evidence type="ECO:0008006" key="4">
    <source>
        <dbReference type="Google" id="ProtNLM"/>
    </source>
</evidence>
<dbReference type="HOGENOM" id="CLU_2384929_0_0_6"/>
<sequence length="94" mass="10058">MWGPLLAGLSRLFGTRVGQWILSALAFLGINFMTQKFAVTPLLGQIKASFAGAPGDILDWIGFLNVDKYVTLILSAYATAAAAGALKMRLAKKK</sequence>
<accession>B2FRI4</accession>
<feature type="transmembrane region" description="Helical" evidence="1">
    <location>
        <begin position="69"/>
        <end position="86"/>
    </location>
</feature>
<dbReference type="KEGG" id="sml:Smlt2398"/>
<reference evidence="2 3" key="1">
    <citation type="journal article" date="2008" name="Genome Biol.">
        <title>The complete genome, comparative and functional analysis of Stenotrophomonas maltophilia reveals an organism heavily shielded by drug resistance determinants.</title>
        <authorList>
            <person name="Crossman L.C."/>
            <person name="Gould V.C."/>
            <person name="Dow J.M."/>
            <person name="Vernikos G.S."/>
            <person name="Okazaki A."/>
            <person name="Sebaihia M."/>
            <person name="Saunders D."/>
            <person name="Arrowsmith C."/>
            <person name="Carver T."/>
            <person name="Peters N."/>
            <person name="Adlem E."/>
            <person name="Kerhornou A."/>
            <person name="Lord A."/>
            <person name="Murphy L."/>
            <person name="Seeger K."/>
            <person name="Squares R."/>
            <person name="Rutter S."/>
            <person name="Quail M.A."/>
            <person name="Rajandream M.A."/>
            <person name="Harris D."/>
            <person name="Churcher C."/>
            <person name="Bentley S.D."/>
            <person name="Parkhill J."/>
            <person name="Thomson N.R."/>
            <person name="Avison M.B."/>
        </authorList>
    </citation>
    <scope>NUCLEOTIDE SEQUENCE [LARGE SCALE GENOMIC DNA]</scope>
    <source>
        <strain evidence="2 3">K279a</strain>
    </source>
</reference>
<proteinExistence type="predicted"/>
<name>B2FRI4_STRMK</name>
<dbReference type="InterPro" id="IPR019670">
    <property type="entry name" value="DUF2523"/>
</dbReference>
<dbReference type="Proteomes" id="UP000008840">
    <property type="component" value="Chromosome"/>
</dbReference>
<dbReference type="AlphaFoldDB" id="B2FRI4"/>
<dbReference type="PATRIC" id="fig|522373.3.peg.2284"/>
<evidence type="ECO:0000256" key="1">
    <source>
        <dbReference type="SAM" id="Phobius"/>
    </source>
</evidence>
<evidence type="ECO:0000313" key="3">
    <source>
        <dbReference type="Proteomes" id="UP000008840"/>
    </source>
</evidence>
<dbReference type="EnsemblBacteria" id="CAQ45886">
    <property type="protein sequence ID" value="CAQ45886"/>
    <property type="gene ID" value="Smlt2398"/>
</dbReference>
<keyword evidence="1" id="KW-1133">Transmembrane helix</keyword>
<dbReference type="RefSeq" id="WP_012480178.1">
    <property type="nucleotide sequence ID" value="NC_010943.1"/>
</dbReference>
<keyword evidence="1" id="KW-0812">Transmembrane</keyword>
<protein>
    <recommendedName>
        <fullName evidence="4">DUF2523 domain-containing protein</fullName>
    </recommendedName>
</protein>
<evidence type="ECO:0000313" key="2">
    <source>
        <dbReference type="EMBL" id="CAQ45886.1"/>
    </source>
</evidence>
<organism evidence="2 3">
    <name type="scientific">Stenotrophomonas maltophilia (strain K279a)</name>
    <dbReference type="NCBI Taxonomy" id="522373"/>
    <lineage>
        <taxon>Bacteria</taxon>
        <taxon>Pseudomonadati</taxon>
        <taxon>Pseudomonadota</taxon>
        <taxon>Gammaproteobacteria</taxon>
        <taxon>Lysobacterales</taxon>
        <taxon>Lysobacteraceae</taxon>
        <taxon>Stenotrophomonas</taxon>
        <taxon>Stenotrophomonas maltophilia group</taxon>
    </lineage>
</organism>